<evidence type="ECO:0000313" key="2">
    <source>
        <dbReference type="EMBL" id="QDU31699.1"/>
    </source>
</evidence>
<gene>
    <name evidence="2" type="ORF">ETAA8_68590</name>
</gene>
<dbReference type="Gene3D" id="2.30.42.10">
    <property type="match status" value="1"/>
</dbReference>
<dbReference type="InterPro" id="IPR036034">
    <property type="entry name" value="PDZ_sf"/>
</dbReference>
<keyword evidence="3" id="KW-1185">Reference proteome</keyword>
<evidence type="ECO:0000313" key="3">
    <source>
        <dbReference type="Proteomes" id="UP000315017"/>
    </source>
</evidence>
<dbReference type="RefSeq" id="WP_145099264.1">
    <property type="nucleotide sequence ID" value="NZ_CP036274.1"/>
</dbReference>
<dbReference type="InterPro" id="IPR046255">
    <property type="entry name" value="DUF6288"/>
</dbReference>
<evidence type="ECO:0000256" key="1">
    <source>
        <dbReference type="SAM" id="SignalP"/>
    </source>
</evidence>
<name>A0A517YNA5_9BACT</name>
<dbReference type="Gene3D" id="1.25.10.10">
    <property type="entry name" value="Leucine-rich Repeat Variant"/>
    <property type="match status" value="1"/>
</dbReference>
<dbReference type="PROSITE" id="PS51257">
    <property type="entry name" value="PROKAR_LIPOPROTEIN"/>
    <property type="match status" value="1"/>
</dbReference>
<dbReference type="SUPFAM" id="SSF50156">
    <property type="entry name" value="PDZ domain-like"/>
    <property type="match status" value="1"/>
</dbReference>
<reference evidence="2 3" key="1">
    <citation type="submission" date="2019-02" db="EMBL/GenBank/DDBJ databases">
        <title>Deep-cultivation of Planctomycetes and their phenomic and genomic characterization uncovers novel biology.</title>
        <authorList>
            <person name="Wiegand S."/>
            <person name="Jogler M."/>
            <person name="Boedeker C."/>
            <person name="Pinto D."/>
            <person name="Vollmers J."/>
            <person name="Rivas-Marin E."/>
            <person name="Kohn T."/>
            <person name="Peeters S.H."/>
            <person name="Heuer A."/>
            <person name="Rast P."/>
            <person name="Oberbeckmann S."/>
            <person name="Bunk B."/>
            <person name="Jeske O."/>
            <person name="Meyerdierks A."/>
            <person name="Storesund J.E."/>
            <person name="Kallscheuer N."/>
            <person name="Luecker S."/>
            <person name="Lage O.M."/>
            <person name="Pohl T."/>
            <person name="Merkel B.J."/>
            <person name="Hornburger P."/>
            <person name="Mueller R.-W."/>
            <person name="Bruemmer F."/>
            <person name="Labrenz M."/>
            <person name="Spormann A.M."/>
            <person name="Op den Camp H."/>
            <person name="Overmann J."/>
            <person name="Amann R."/>
            <person name="Jetten M.S.M."/>
            <person name="Mascher T."/>
            <person name="Medema M.H."/>
            <person name="Devos D.P."/>
            <person name="Kaster A.-K."/>
            <person name="Ovreas L."/>
            <person name="Rohde M."/>
            <person name="Galperin M.Y."/>
            <person name="Jogler C."/>
        </authorList>
    </citation>
    <scope>NUCLEOTIDE SEQUENCE [LARGE SCALE GENOMIC DNA]</scope>
    <source>
        <strain evidence="2 3">ETA_A8</strain>
    </source>
</reference>
<feature type="signal peptide" evidence="1">
    <location>
        <begin position="1"/>
        <end position="22"/>
    </location>
</feature>
<evidence type="ECO:0008006" key="4">
    <source>
        <dbReference type="Google" id="ProtNLM"/>
    </source>
</evidence>
<dbReference type="Pfam" id="PF19805">
    <property type="entry name" value="DUF6288"/>
    <property type="match status" value="1"/>
</dbReference>
<protein>
    <recommendedName>
        <fullName evidence="4">Acetylesterase</fullName>
    </recommendedName>
</protein>
<dbReference type="EMBL" id="CP036274">
    <property type="protein sequence ID" value="QDU31699.1"/>
    <property type="molecule type" value="Genomic_DNA"/>
</dbReference>
<dbReference type="OrthoDB" id="248184at2"/>
<dbReference type="InterPro" id="IPR016024">
    <property type="entry name" value="ARM-type_fold"/>
</dbReference>
<dbReference type="SUPFAM" id="SSF48371">
    <property type="entry name" value="ARM repeat"/>
    <property type="match status" value="1"/>
</dbReference>
<dbReference type="AlphaFoldDB" id="A0A517YNA5"/>
<dbReference type="KEGG" id="aagg:ETAA8_68590"/>
<keyword evidence="1" id="KW-0732">Signal</keyword>
<dbReference type="InterPro" id="IPR011989">
    <property type="entry name" value="ARM-like"/>
</dbReference>
<organism evidence="2 3">
    <name type="scientific">Anatilimnocola aggregata</name>
    <dbReference type="NCBI Taxonomy" id="2528021"/>
    <lineage>
        <taxon>Bacteria</taxon>
        <taxon>Pseudomonadati</taxon>
        <taxon>Planctomycetota</taxon>
        <taxon>Planctomycetia</taxon>
        <taxon>Pirellulales</taxon>
        <taxon>Pirellulaceae</taxon>
        <taxon>Anatilimnocola</taxon>
    </lineage>
</organism>
<proteinExistence type="predicted"/>
<feature type="chain" id="PRO_5022052799" description="Acetylesterase" evidence="1">
    <location>
        <begin position="23"/>
        <end position="802"/>
    </location>
</feature>
<sequence length="802" mass="86913" precursor="true">MKTTLSTLICAAFSAFACSALAAGAEKITMPDFTKGDTIPSNAKHDWNLGPTGLRGWMYCDKLVTTDARQIAITTVDRGSPAQGVIEVGDVLLGAGGKLFSFDPRTELGRAITAAETVEGGGKLMLTRWRGGQTSEVMVKLPVLGSFSATAPFDCLKSKRILEQGTQALAERVSQPDYGRQTDGIPRSLNALALLASGDPAHLPLVKREAQWAADFSTKGYSTWYYGYVMMLLSEYISTTGDESVLPGLRRLALEAAHGQSAVGSWGHKFALPDGRLSGYGMMNAPGLPLTIGLVMARDAGVKEPEVAQAIELSARLMRFYVGKGAVPYGDHPAWTETHEDNGKCGMAAVLFQRLGEAEAAEFFTRMAVASHGNERDCGHTGNFFNMTWSLPAIGQAGPHATGAWMLEFGSWYHDLARRWDGTFTHQGPPEPDHDSYQGWDATGAYLLAYALPLKKITLTGKKPGVVSQFNPATTQNLIADGRGWTNKDRKNAYQQLTEAELLARLGSWSPIVRERAAAELAARKPAPVSAIISLLDSQSLDARLGACYALEALSGAAAPAVPQLRKTLQHSDLWLRVKAADALAAIGKPALPALPDILDRIALTPENNDPRAMEQRYLCSAVFGKMLTDAQRLEGVNREQLCTAIARGLKNQDGHARSKVSEIYQRLTFDEIKPLLPAILDAVDKPAPSGEMFADGVRLNGLKILAAHQIEEGIPACADYIRTQNPWASQERTPKVLEQLLKYGAHAHTAVPKLRETAECFEKHEPDFPKQLSLKKATAVREAIAKIEASTERPVLRNLKP</sequence>
<dbReference type="Proteomes" id="UP000315017">
    <property type="component" value="Chromosome"/>
</dbReference>
<accession>A0A517YNA5</accession>